<keyword evidence="2" id="KW-1185">Reference proteome</keyword>
<organism evidence="1 2">
    <name type="scientific">Methanocaldococcus vulcanius (strain ATCC 700851 / DSM 12094 / M7)</name>
    <name type="common">Methanococcus vulcanius</name>
    <dbReference type="NCBI Taxonomy" id="579137"/>
    <lineage>
        <taxon>Archaea</taxon>
        <taxon>Methanobacteriati</taxon>
        <taxon>Methanobacteriota</taxon>
        <taxon>Methanomada group</taxon>
        <taxon>Methanococci</taxon>
        <taxon>Methanococcales</taxon>
        <taxon>Methanocaldococcaceae</taxon>
        <taxon>Methanocaldococcus</taxon>
    </lineage>
</organism>
<dbReference type="GeneID" id="8513309"/>
<proteinExistence type="predicted"/>
<evidence type="ECO:0000313" key="1">
    <source>
        <dbReference type="EMBL" id="ACX72830.1"/>
    </source>
</evidence>
<name>C9RGX8_METVM</name>
<dbReference type="HOGENOM" id="CLU_162437_0_0_2"/>
<dbReference type="STRING" id="579137.Metvu_0972"/>
<dbReference type="RefSeq" id="WP_015733050.1">
    <property type="nucleotide sequence ID" value="NC_013407.1"/>
</dbReference>
<dbReference type="AlphaFoldDB" id="C9RGX8"/>
<evidence type="ECO:0000313" key="2">
    <source>
        <dbReference type="Proteomes" id="UP000002063"/>
    </source>
</evidence>
<accession>C9RGX8</accession>
<reference evidence="1" key="1">
    <citation type="submission" date="2009-10" db="EMBL/GenBank/DDBJ databases">
        <title>Complete sequence of chromosome of Methanocaldococcus vulcanius M7.</title>
        <authorList>
            <consortium name="US DOE Joint Genome Institute"/>
            <person name="Lucas S."/>
            <person name="Copeland A."/>
            <person name="Lapidus A."/>
            <person name="Glavina del Rio T."/>
            <person name="Dalin E."/>
            <person name="Tice H."/>
            <person name="Bruce D."/>
            <person name="Goodwin L."/>
            <person name="Pitluck S."/>
            <person name="Lcollab F.I."/>
            <person name="Brettin T."/>
            <person name="Detter J.C."/>
            <person name="Han C."/>
            <person name="Tapia R."/>
            <person name="Kuske C.R."/>
            <person name="Schmutz J."/>
            <person name="Larimer F."/>
            <person name="Land M."/>
            <person name="Hauser L."/>
            <person name="Kyrpides N."/>
            <person name="Ovchinikova G."/>
            <person name="Sieprawska-Lupa M."/>
            <person name="Whitman W.B."/>
            <person name="Woyke T."/>
        </authorList>
    </citation>
    <scope>NUCLEOTIDE SEQUENCE [LARGE SCALE GENOMIC DNA]</scope>
    <source>
        <strain evidence="1">M7</strain>
    </source>
</reference>
<dbReference type="Proteomes" id="UP000002063">
    <property type="component" value="Chromosome"/>
</dbReference>
<dbReference type="eggNOG" id="arCOG04876">
    <property type="taxonomic scope" value="Archaea"/>
</dbReference>
<gene>
    <name evidence="1" type="ordered locus">Metvu_0972</name>
</gene>
<dbReference type="InterPro" id="IPR019597">
    <property type="entry name" value="Energy-convert_hydgase-B_suP"/>
</dbReference>
<dbReference type="Pfam" id="PF10622">
    <property type="entry name" value="Ehbp"/>
    <property type="match status" value="1"/>
</dbReference>
<protein>
    <submittedName>
        <fullName evidence="1">Energy-converting hydrogenase B, subunit P</fullName>
    </submittedName>
</protein>
<dbReference type="EMBL" id="CP001787">
    <property type="protein sequence ID" value="ACX72830.1"/>
    <property type="molecule type" value="Genomic_DNA"/>
</dbReference>
<dbReference type="KEGG" id="mvu:Metvu_0972"/>
<dbReference type="OrthoDB" id="73069at2157"/>
<sequence>MPKMVLLPKMTMALGGYIRETLFPYEGDDIKPFPFRNIIVGNPTNEPIKMDVPVYSEDWIEKHRKLGLIVVPVKEDDDFVGLFYKVKSLVNSKSEDNRTDQSD</sequence>